<evidence type="ECO:0000313" key="3">
    <source>
        <dbReference type="Proteomes" id="UP001200313"/>
    </source>
</evidence>
<dbReference type="Proteomes" id="UP001200313">
    <property type="component" value="Unassembled WGS sequence"/>
</dbReference>
<organism evidence="2 3">
    <name type="scientific">Intestinimonas massiliensis</name>
    <name type="common">ex Afouda et al. 2020</name>
    <dbReference type="NCBI Taxonomy" id="1673721"/>
    <lineage>
        <taxon>Bacteria</taxon>
        <taxon>Bacillati</taxon>
        <taxon>Bacillota</taxon>
        <taxon>Clostridia</taxon>
        <taxon>Eubacteriales</taxon>
        <taxon>Intestinimonas</taxon>
    </lineage>
</organism>
<reference evidence="2 3" key="1">
    <citation type="submission" date="2022-01" db="EMBL/GenBank/DDBJ databases">
        <title>Collection of gut derived symbiotic bacterial strains cultured from healthy donors.</title>
        <authorList>
            <person name="Lin H."/>
            <person name="Kohout C."/>
            <person name="Waligurski E."/>
            <person name="Pamer E.G."/>
        </authorList>
    </citation>
    <scope>NUCLEOTIDE SEQUENCE [LARGE SCALE GENOMIC DNA]</scope>
    <source>
        <strain evidence="2 3">DFI.3.7</strain>
    </source>
</reference>
<protein>
    <submittedName>
        <fullName evidence="2">Uncharacterized protein</fullName>
    </submittedName>
</protein>
<sequence length="145" mass="16715">MTQGQSRFVPYEMKRSLIRVYSYRNKEIRGTLQNPYFEEEPYFDNLTQLLIRMEGLLDALDFPQRSMEGRAFDQPEQRAAAGAPRPAPEALGEQKPLATFQLSVLFRQNASWQGSLTWLERAEEARFRSVLELVGLLDSALAAWE</sequence>
<dbReference type="RefSeq" id="WP_238074380.1">
    <property type="nucleotide sequence ID" value="NZ_JAKNJB010000021.1"/>
</dbReference>
<gene>
    <name evidence="2" type="ORF">L0P79_12055</name>
</gene>
<accession>A0ABS9MAF5</accession>
<proteinExistence type="predicted"/>
<comment type="caution">
    <text evidence="2">The sequence shown here is derived from an EMBL/GenBank/DDBJ whole genome shotgun (WGS) entry which is preliminary data.</text>
</comment>
<feature type="compositionally biased region" description="Low complexity" evidence="1">
    <location>
        <begin position="77"/>
        <end position="90"/>
    </location>
</feature>
<feature type="region of interest" description="Disordered" evidence="1">
    <location>
        <begin position="71"/>
        <end position="92"/>
    </location>
</feature>
<dbReference type="EMBL" id="JAKNJB010000021">
    <property type="protein sequence ID" value="MCG4527791.1"/>
    <property type="molecule type" value="Genomic_DNA"/>
</dbReference>
<evidence type="ECO:0000313" key="2">
    <source>
        <dbReference type="EMBL" id="MCG4527791.1"/>
    </source>
</evidence>
<keyword evidence="3" id="KW-1185">Reference proteome</keyword>
<name>A0ABS9MAF5_9FIRM</name>
<evidence type="ECO:0000256" key="1">
    <source>
        <dbReference type="SAM" id="MobiDB-lite"/>
    </source>
</evidence>